<sequence>MLFNTVYYACRGLLCQQVILFSIFDLNGQQ</sequence>
<proteinExistence type="predicted"/>
<name>A0A0A9C2N2_ARUDO</name>
<accession>A0A0A9C2N2</accession>
<reference evidence="1" key="1">
    <citation type="submission" date="2014-09" db="EMBL/GenBank/DDBJ databases">
        <authorList>
            <person name="Magalhaes I.L.F."/>
            <person name="Oliveira U."/>
            <person name="Santos F.R."/>
            <person name="Vidigal T.H.D.A."/>
            <person name="Brescovit A.D."/>
            <person name="Santos A.J."/>
        </authorList>
    </citation>
    <scope>NUCLEOTIDE SEQUENCE</scope>
    <source>
        <tissue evidence="1">Shoot tissue taken approximately 20 cm above the soil surface</tissue>
    </source>
</reference>
<evidence type="ECO:0000313" key="1">
    <source>
        <dbReference type="EMBL" id="JAD65812.1"/>
    </source>
</evidence>
<organism evidence="1">
    <name type="scientific">Arundo donax</name>
    <name type="common">Giant reed</name>
    <name type="synonym">Donax arundinaceus</name>
    <dbReference type="NCBI Taxonomy" id="35708"/>
    <lineage>
        <taxon>Eukaryota</taxon>
        <taxon>Viridiplantae</taxon>
        <taxon>Streptophyta</taxon>
        <taxon>Embryophyta</taxon>
        <taxon>Tracheophyta</taxon>
        <taxon>Spermatophyta</taxon>
        <taxon>Magnoliopsida</taxon>
        <taxon>Liliopsida</taxon>
        <taxon>Poales</taxon>
        <taxon>Poaceae</taxon>
        <taxon>PACMAD clade</taxon>
        <taxon>Arundinoideae</taxon>
        <taxon>Arundineae</taxon>
        <taxon>Arundo</taxon>
    </lineage>
</organism>
<reference evidence="1" key="2">
    <citation type="journal article" date="2015" name="Data Brief">
        <title>Shoot transcriptome of the giant reed, Arundo donax.</title>
        <authorList>
            <person name="Barrero R.A."/>
            <person name="Guerrero F.D."/>
            <person name="Moolhuijzen P."/>
            <person name="Goolsby J.A."/>
            <person name="Tidwell J."/>
            <person name="Bellgard S.E."/>
            <person name="Bellgard M.I."/>
        </authorList>
    </citation>
    <scope>NUCLEOTIDE SEQUENCE</scope>
    <source>
        <tissue evidence="1">Shoot tissue taken approximately 20 cm above the soil surface</tissue>
    </source>
</reference>
<protein>
    <submittedName>
        <fullName evidence="1">Uncharacterized protein</fullName>
    </submittedName>
</protein>
<dbReference type="EMBL" id="GBRH01232083">
    <property type="protein sequence ID" value="JAD65812.1"/>
    <property type="molecule type" value="Transcribed_RNA"/>
</dbReference>
<dbReference type="AlphaFoldDB" id="A0A0A9C2N2"/>